<dbReference type="Gene3D" id="3.50.50.60">
    <property type="entry name" value="FAD/NAD(P)-binding domain"/>
    <property type="match status" value="2"/>
</dbReference>
<sequence length="628" mass="71071">MDSYEQTDVLICGCGPTGAMLSGYLERMGIRNIVLEKEADITTDPRGIALDDDGIRALQGLGLYEHVFTDIGSPIPWMRFVGGVHHDLHRKPFLSFDTASSEGNTGHVGAMRHKQPVMERHLRSVIDSSKFSELRSSCTLTSIHEDDNWVYATYSDSITKKNGIQAKFLVGADGKTGYTRKLYLEPKGIRLEWAEKTRYNETWVALNWKIHLPTPVTHPQFPLWKLGYSPEMVYDLFFPEDFRFLCNARRPAVCGRFGLPSDRLWRFEFVIAPGEDGTEMAQRNKIREVVVPYITHSGSRYGLTEDVEYPEDCIEVLRSRPFRFSARSCNKWALGRTILCGDAAHVFPPFGGQGIASGFRDAIGLAWRLAILCSSKHPLDHEAILAAWYKERKQQLDKSLAATVRNGDMVNTKNSLEGFIRDWSLWSMQLIPQWKHWLERGPRAEGPTEYSHTPGLPFLPDLNGGASFSQTYCVALSDKEEIVRFTDDAIFASSKTKLFQIVVLLPNLQALNPALEELVGMDQESTSLLSYNEATIFVPRVSVPESVDSQTPETVTDRLYRSASAEEFGRCPLCQGRPTPRGYNEELMWQNMCGKRYIILRPDRFIFAACNTTTELDMAAKQLEKMFS</sequence>
<dbReference type="SUPFAM" id="SSF51905">
    <property type="entry name" value="FAD/NAD(P)-binding domain"/>
    <property type="match status" value="1"/>
</dbReference>
<dbReference type="Proteomes" id="UP000326268">
    <property type="component" value="Unassembled WGS sequence"/>
</dbReference>
<dbReference type="InterPro" id="IPR050631">
    <property type="entry name" value="PheA/TfdB_FAD_monoxygenase"/>
</dbReference>
<evidence type="ECO:0000313" key="6">
    <source>
        <dbReference type="Proteomes" id="UP000326268"/>
    </source>
</evidence>
<dbReference type="RefSeq" id="XP_031924949.1">
    <property type="nucleotide sequence ID" value="XM_032074215.1"/>
</dbReference>
<name>A0A5N6ZWX9_9EURO</name>
<dbReference type="Pfam" id="PF01494">
    <property type="entry name" value="FAD_binding_3"/>
    <property type="match status" value="1"/>
</dbReference>
<dbReference type="GO" id="GO:0071949">
    <property type="term" value="F:FAD binding"/>
    <property type="evidence" value="ECO:0007669"/>
    <property type="project" value="InterPro"/>
</dbReference>
<dbReference type="EMBL" id="ML737721">
    <property type="protein sequence ID" value="KAE8361868.1"/>
    <property type="molecule type" value="Genomic_DNA"/>
</dbReference>
<dbReference type="GeneID" id="43658661"/>
<dbReference type="GO" id="GO:0008688">
    <property type="term" value="F:3-(3-hydroxyphenyl)propionate hydroxylase activity"/>
    <property type="evidence" value="ECO:0007669"/>
    <property type="project" value="TreeGrafter"/>
</dbReference>
<dbReference type="PANTHER" id="PTHR43476">
    <property type="entry name" value="3-(3-HYDROXY-PHENYL)PROPIONATE/3-HYDROXYCINNAMIC ACID HYDROXYLASE"/>
    <property type="match status" value="1"/>
</dbReference>
<protein>
    <submittedName>
        <fullName evidence="5">Monooxygenase</fullName>
    </submittedName>
</protein>
<evidence type="ECO:0000259" key="4">
    <source>
        <dbReference type="Pfam" id="PF01494"/>
    </source>
</evidence>
<keyword evidence="1" id="KW-0285">Flavoprotein</keyword>
<dbReference type="OrthoDB" id="10016252at2759"/>
<evidence type="ECO:0000313" key="5">
    <source>
        <dbReference type="EMBL" id="KAE8361868.1"/>
    </source>
</evidence>
<gene>
    <name evidence="5" type="ORF">BDV27DRAFT_166541</name>
</gene>
<keyword evidence="5" id="KW-0503">Monooxygenase</keyword>
<dbReference type="PRINTS" id="PR00420">
    <property type="entry name" value="RNGMNOXGNASE"/>
</dbReference>
<dbReference type="InterPro" id="IPR036188">
    <property type="entry name" value="FAD/NAD-bd_sf"/>
</dbReference>
<accession>A0A5N6ZWX9</accession>
<dbReference type="GO" id="GO:0019622">
    <property type="term" value="P:3-(3-hydroxy)phenylpropionate catabolic process"/>
    <property type="evidence" value="ECO:0007669"/>
    <property type="project" value="TreeGrafter"/>
</dbReference>
<reference evidence="5 6" key="1">
    <citation type="submission" date="2019-04" db="EMBL/GenBank/DDBJ databases">
        <title>Friends and foes A comparative genomics studyof 23 Aspergillus species from section Flavi.</title>
        <authorList>
            <consortium name="DOE Joint Genome Institute"/>
            <person name="Kjaerbolling I."/>
            <person name="Vesth T."/>
            <person name="Frisvad J.C."/>
            <person name="Nybo J.L."/>
            <person name="Theobald S."/>
            <person name="Kildgaard S."/>
            <person name="Isbrandt T."/>
            <person name="Kuo A."/>
            <person name="Sato A."/>
            <person name="Lyhne E.K."/>
            <person name="Kogle M.E."/>
            <person name="Wiebenga A."/>
            <person name="Kun R.S."/>
            <person name="Lubbers R.J."/>
            <person name="Makela M.R."/>
            <person name="Barry K."/>
            <person name="Chovatia M."/>
            <person name="Clum A."/>
            <person name="Daum C."/>
            <person name="Haridas S."/>
            <person name="He G."/>
            <person name="LaButti K."/>
            <person name="Lipzen A."/>
            <person name="Mondo S."/>
            <person name="Riley R."/>
            <person name="Salamov A."/>
            <person name="Simmons B.A."/>
            <person name="Magnuson J.K."/>
            <person name="Henrissat B."/>
            <person name="Mortensen U.H."/>
            <person name="Larsen T.O."/>
            <person name="Devries R.P."/>
            <person name="Grigoriev I.V."/>
            <person name="Machida M."/>
            <person name="Baker S.E."/>
            <person name="Andersen M.R."/>
        </authorList>
    </citation>
    <scope>NUCLEOTIDE SEQUENCE [LARGE SCALE GENOMIC DNA]</scope>
    <source>
        <strain evidence="5 6">CBS 763.97</strain>
    </source>
</reference>
<evidence type="ECO:0000256" key="1">
    <source>
        <dbReference type="ARBA" id="ARBA00022630"/>
    </source>
</evidence>
<dbReference type="PANTHER" id="PTHR43476:SF3">
    <property type="entry name" value="FAD-BINDING MONOOXYGENASE"/>
    <property type="match status" value="1"/>
</dbReference>
<keyword evidence="6" id="KW-1185">Reference proteome</keyword>
<organism evidence="5 6">
    <name type="scientific">Aspergillus caelatus</name>
    <dbReference type="NCBI Taxonomy" id="61420"/>
    <lineage>
        <taxon>Eukaryota</taxon>
        <taxon>Fungi</taxon>
        <taxon>Dikarya</taxon>
        <taxon>Ascomycota</taxon>
        <taxon>Pezizomycotina</taxon>
        <taxon>Eurotiomycetes</taxon>
        <taxon>Eurotiomycetidae</taxon>
        <taxon>Eurotiales</taxon>
        <taxon>Aspergillaceae</taxon>
        <taxon>Aspergillus</taxon>
        <taxon>Aspergillus subgen. Circumdati</taxon>
    </lineage>
</organism>
<feature type="domain" description="FAD-binding" evidence="4">
    <location>
        <begin position="6"/>
        <end position="374"/>
    </location>
</feature>
<dbReference type="InterPro" id="IPR002938">
    <property type="entry name" value="FAD-bd"/>
</dbReference>
<evidence type="ECO:0000256" key="3">
    <source>
        <dbReference type="ARBA" id="ARBA00023002"/>
    </source>
</evidence>
<evidence type="ECO:0000256" key="2">
    <source>
        <dbReference type="ARBA" id="ARBA00022827"/>
    </source>
</evidence>
<proteinExistence type="predicted"/>
<keyword evidence="3" id="KW-0560">Oxidoreductase</keyword>
<keyword evidence="2" id="KW-0274">FAD</keyword>
<dbReference type="AlphaFoldDB" id="A0A5N6ZWX9"/>